<feature type="non-terminal residue" evidence="2">
    <location>
        <position position="47"/>
    </location>
</feature>
<keyword evidence="3" id="KW-1185">Reference proteome</keyword>
<dbReference type="AlphaFoldDB" id="A0A9N9NMJ2"/>
<comment type="caution">
    <text evidence="2">The sequence shown here is derived from an EMBL/GenBank/DDBJ whole genome shotgun (WGS) entry which is preliminary data.</text>
</comment>
<reference evidence="2" key="1">
    <citation type="submission" date="2021-06" db="EMBL/GenBank/DDBJ databases">
        <authorList>
            <person name="Kallberg Y."/>
            <person name="Tangrot J."/>
            <person name="Rosling A."/>
        </authorList>
    </citation>
    <scope>NUCLEOTIDE SEQUENCE</scope>
    <source>
        <strain evidence="2">CL551</strain>
    </source>
</reference>
<protein>
    <submittedName>
        <fullName evidence="2">14169_t:CDS:1</fullName>
    </submittedName>
</protein>
<proteinExistence type="predicted"/>
<feature type="region of interest" description="Disordered" evidence="1">
    <location>
        <begin position="1"/>
        <end position="47"/>
    </location>
</feature>
<organism evidence="2 3">
    <name type="scientific">Acaulospora morrowiae</name>
    <dbReference type="NCBI Taxonomy" id="94023"/>
    <lineage>
        <taxon>Eukaryota</taxon>
        <taxon>Fungi</taxon>
        <taxon>Fungi incertae sedis</taxon>
        <taxon>Mucoromycota</taxon>
        <taxon>Glomeromycotina</taxon>
        <taxon>Glomeromycetes</taxon>
        <taxon>Diversisporales</taxon>
        <taxon>Acaulosporaceae</taxon>
        <taxon>Acaulospora</taxon>
    </lineage>
</organism>
<accession>A0A9N9NMJ2</accession>
<evidence type="ECO:0000256" key="1">
    <source>
        <dbReference type="SAM" id="MobiDB-lite"/>
    </source>
</evidence>
<name>A0A9N9NMJ2_9GLOM</name>
<sequence length="47" mass="5286">MSANKSLRSSKLTVRPNYNLGDMSKGRNNTKSKETTPYLVQKPSPIF</sequence>
<feature type="compositionally biased region" description="Polar residues" evidence="1">
    <location>
        <begin position="1"/>
        <end position="12"/>
    </location>
</feature>
<gene>
    <name evidence="2" type="ORF">AMORRO_LOCUS14805</name>
</gene>
<dbReference type="Proteomes" id="UP000789342">
    <property type="component" value="Unassembled WGS sequence"/>
</dbReference>
<evidence type="ECO:0000313" key="3">
    <source>
        <dbReference type="Proteomes" id="UP000789342"/>
    </source>
</evidence>
<dbReference type="EMBL" id="CAJVPV010031278">
    <property type="protein sequence ID" value="CAG8742534.1"/>
    <property type="molecule type" value="Genomic_DNA"/>
</dbReference>
<evidence type="ECO:0000313" key="2">
    <source>
        <dbReference type="EMBL" id="CAG8742534.1"/>
    </source>
</evidence>